<dbReference type="SUPFAM" id="SSF158414">
    <property type="entry name" value="HP0062-like"/>
    <property type="match status" value="1"/>
</dbReference>
<dbReference type="Pfam" id="PF20148">
    <property type="entry name" value="DUF6531"/>
    <property type="match status" value="1"/>
</dbReference>
<sequence length="1484" mass="163659">MDKDPTPGDPDRVRHLAKNLHDFADDVSDALRLIKGMADEDTVLKWAGKSAKAFQDEFSGVPKQLKKLKKSYEMAGDALADYWPKLERAQALADKALAKGREAQSDLSSAKSRLSSADSWVTKANKEADKYKDDPTGSKDTEKPDEAKVRAATRDAQHAKSAQTSAQSDVTSASNALDAAKKMAEDARKMREEAAHTAKTKIDEASDAGIHNRKWWEEVGDWFSDNWDTIVAVCKVVVAVVGIIAMIIGGPILGAIVLVAALVVLADTLNKYAKGQASLWDVAFAALDCIPGGKGLTSLGKLGKGLKGLKGLGKTGLKGMALGMKGLGKSSRSLGRQMKKLFTCGDPIDISTGQMVMSETDVTFPGVLPLVLERHHRTGLRSGRFFGVSWSSTLDQRLLLDATGVRFVNDDGMVLFYPVPEPDVPVLPVEGPRWPMEWDGTRSGRITVYRPETGQTLRFAPLPGGTPAELLIAGISDRNGNNIAITYSGDGTPTEVAHHGGYRIGVTCEFGRITALSLRSDPDEPTLVRYGYDSQGNLTDIYNSSGVPLKFTYDERRRVTGWEDRIGTWYRYSYDSTDRCVASHGIDGILDYTYAYDDEARTTAATNSLGHTSHYQFNDSYQLAFETDPLGHTTLRTWDRYDSLLALTDPIGRVTEFDYDEAGRLTRMQLPDGSVTTTEFGELGLPVRVVEPDGATWRQSYDLHGNLVEAVDPTGAITRYAYAPGGRLSTHTDPLGHTRTLSTDAAGLPLELTDALGGTTRCGRDAFGRVVEIQDPVGQITRMEWTIEGRLTLRESPDGSLERWEYDAEGNEIAHREPSGGTTLHEIGPFDLPLKRINPDGNTYTFAYDAEQQLRGVTNPQGRTWSYDFDPAGRLIAERDFNGADQAYFYDPAGQLTRRVNESGEAVDFSYDALGNTTEQRSSDGSVSTFRHDSAGQLVWARNADAEVELRRDAMGRIVHESVNGRHITSVYDPLGRRTERVTPSGAVSRWTYDAEDRPTSLTVQGHSLGFEYDLGGREVRRRLGRRVGISQSWHPGDHVRDQEIVAASSAGTSPLRRRFSYASGGHVSAIDELGTGIRRFQLDAVGRVTSVVGAQWQERYAYDTAGNVSSAAISGPGGLLADERETVGTLVRRAGNSRYEHDRQGRVVRRIKRTLSGIRKMWTYAWSPEGRLAELVTPDGVHWRYSYDPLGRRISKKRVDGDGTVGEFTLFDWDGETLTEEMTDSGAVRTWEYEPGTHSPVVQVNRTPEGVGYDQRFYAIVTNMVGTPTELISEEGEVSWQSRTTLWGKDAGTTVGETDCPLRFPGQYFDTESGWHYNFYRYYDPETAQYTSPDPLGLLPEDNQHGYVRNPLSWLDALGLAPCAKAIALRLWRGRNSQGGYSVYHGLDAQGNKIYAGITNKLARRERQHIAKNYGIVRLQEVRGATGLKKWQARAIEQGLIEDVRASGFSRLKNGVSIPQINSISPKRSIYGTALRYGRIFLA</sequence>
<dbReference type="InterPro" id="IPR031325">
    <property type="entry name" value="RHS_repeat"/>
</dbReference>
<keyword evidence="3" id="KW-1133">Transmembrane helix</keyword>
<feature type="domain" description="Putative T7SS secretion signal" evidence="5">
    <location>
        <begin position="8"/>
        <end position="207"/>
    </location>
</feature>
<dbReference type="InterPro" id="IPR056823">
    <property type="entry name" value="TEN-like_YD-shell"/>
</dbReference>
<dbReference type="Pfam" id="PF05593">
    <property type="entry name" value="RHS_repeat"/>
    <property type="match status" value="6"/>
</dbReference>
<accession>A0AB39SEE9</accession>
<evidence type="ECO:0000256" key="1">
    <source>
        <dbReference type="ARBA" id="ARBA00022737"/>
    </source>
</evidence>
<dbReference type="InterPro" id="IPR022385">
    <property type="entry name" value="Rhs_assc_core"/>
</dbReference>
<dbReference type="Gene3D" id="2.180.10.10">
    <property type="entry name" value="RHS repeat-associated core"/>
    <property type="match status" value="3"/>
</dbReference>
<dbReference type="NCBIfam" id="TIGR01643">
    <property type="entry name" value="YD_repeat_2x"/>
    <property type="match status" value="11"/>
</dbReference>
<dbReference type="Gene3D" id="1.10.287.1060">
    <property type="entry name" value="ESAT-6-like"/>
    <property type="match status" value="1"/>
</dbReference>
<keyword evidence="3" id="KW-0472">Membrane</keyword>
<dbReference type="RefSeq" id="WP_369261209.1">
    <property type="nucleotide sequence ID" value="NZ_CP163440.1"/>
</dbReference>
<dbReference type="InterPro" id="IPR050708">
    <property type="entry name" value="T6SS_VgrG/RHS"/>
</dbReference>
<dbReference type="Pfam" id="PF21725">
    <property type="entry name" value="T7SS_signal"/>
    <property type="match status" value="1"/>
</dbReference>
<keyword evidence="3" id="KW-0812">Transmembrane</keyword>
<evidence type="ECO:0000256" key="3">
    <source>
        <dbReference type="SAM" id="Phobius"/>
    </source>
</evidence>
<name>A0AB39SEE9_9ACTN</name>
<dbReference type="Pfam" id="PF25023">
    <property type="entry name" value="TEN_YD-shell"/>
    <property type="match status" value="1"/>
</dbReference>
<feature type="domain" description="DUF6531" evidence="4">
    <location>
        <begin position="345"/>
        <end position="415"/>
    </location>
</feature>
<gene>
    <name evidence="7" type="ORF">AB5J50_29325</name>
</gene>
<evidence type="ECO:0000259" key="5">
    <source>
        <dbReference type="Pfam" id="PF21725"/>
    </source>
</evidence>
<feature type="compositionally biased region" description="Basic and acidic residues" evidence="2">
    <location>
        <begin position="124"/>
        <end position="158"/>
    </location>
</feature>
<feature type="domain" description="Teneurin-like YD-shell" evidence="6">
    <location>
        <begin position="1082"/>
        <end position="1335"/>
    </location>
</feature>
<dbReference type="PANTHER" id="PTHR32305:SF15">
    <property type="entry name" value="PROTEIN RHSA-RELATED"/>
    <property type="match status" value="1"/>
</dbReference>
<dbReference type="NCBIfam" id="TIGR03696">
    <property type="entry name" value="Rhs_assc_core"/>
    <property type="match status" value="1"/>
</dbReference>
<organism evidence="7">
    <name type="scientific">Streptomyces sp. R35</name>
    <dbReference type="NCBI Taxonomy" id="3238630"/>
    <lineage>
        <taxon>Bacteria</taxon>
        <taxon>Bacillati</taxon>
        <taxon>Actinomycetota</taxon>
        <taxon>Actinomycetes</taxon>
        <taxon>Kitasatosporales</taxon>
        <taxon>Streptomycetaceae</taxon>
        <taxon>Streptomyces</taxon>
    </lineage>
</organism>
<reference evidence="7" key="1">
    <citation type="submission" date="2024-07" db="EMBL/GenBank/DDBJ databases">
        <authorList>
            <person name="Yu S.T."/>
        </authorList>
    </citation>
    <scope>NUCLEOTIDE SEQUENCE</scope>
    <source>
        <strain evidence="7">R35</strain>
    </source>
</reference>
<evidence type="ECO:0000256" key="2">
    <source>
        <dbReference type="SAM" id="MobiDB-lite"/>
    </source>
</evidence>
<dbReference type="EMBL" id="CP163440">
    <property type="protein sequence ID" value="XDQ64596.1"/>
    <property type="molecule type" value="Genomic_DNA"/>
</dbReference>
<proteinExistence type="predicted"/>
<dbReference type="InterPro" id="IPR006530">
    <property type="entry name" value="YD"/>
</dbReference>
<feature type="compositionally biased region" description="Polar residues" evidence="2">
    <location>
        <begin position="160"/>
        <end position="175"/>
    </location>
</feature>
<feature type="compositionally biased region" description="Low complexity" evidence="2">
    <location>
        <begin position="105"/>
        <end position="119"/>
    </location>
</feature>
<feature type="region of interest" description="Disordered" evidence="2">
    <location>
        <begin position="99"/>
        <end position="175"/>
    </location>
</feature>
<protein>
    <submittedName>
        <fullName evidence="7">DUF6531 domain-containing protein</fullName>
    </submittedName>
</protein>
<dbReference type="InterPro" id="IPR029013">
    <property type="entry name" value="HP0062-like_sf"/>
</dbReference>
<keyword evidence="1" id="KW-0677">Repeat</keyword>
<feature type="transmembrane region" description="Helical" evidence="3">
    <location>
        <begin position="236"/>
        <end position="266"/>
    </location>
</feature>
<dbReference type="PANTHER" id="PTHR32305">
    <property type="match status" value="1"/>
</dbReference>
<dbReference type="InterPro" id="IPR045351">
    <property type="entry name" value="DUF6531"/>
</dbReference>
<dbReference type="InterPro" id="IPR049082">
    <property type="entry name" value="T7SS_signal"/>
</dbReference>
<evidence type="ECO:0000313" key="7">
    <source>
        <dbReference type="EMBL" id="XDQ64596.1"/>
    </source>
</evidence>
<evidence type="ECO:0000259" key="4">
    <source>
        <dbReference type="Pfam" id="PF20148"/>
    </source>
</evidence>
<dbReference type="SUPFAM" id="SSF63829">
    <property type="entry name" value="Calcium-dependent phosphotriesterase"/>
    <property type="match status" value="1"/>
</dbReference>
<evidence type="ECO:0000259" key="6">
    <source>
        <dbReference type="Pfam" id="PF25023"/>
    </source>
</evidence>